<keyword evidence="2 4" id="KW-0547">Nucleotide-binding</keyword>
<evidence type="ECO:0000313" key="7">
    <source>
        <dbReference type="Proteomes" id="UP000230956"/>
    </source>
</evidence>
<evidence type="ECO:0000259" key="5">
    <source>
        <dbReference type="PROSITE" id="PS50975"/>
    </source>
</evidence>
<dbReference type="Gene3D" id="3.30.470.20">
    <property type="entry name" value="ATP-grasp fold, B domain"/>
    <property type="match status" value="1"/>
</dbReference>
<dbReference type="SUPFAM" id="SSF56059">
    <property type="entry name" value="Glutathione synthetase ATP-binding domain-like"/>
    <property type="match status" value="1"/>
</dbReference>
<proteinExistence type="predicted"/>
<keyword evidence="1" id="KW-0436">Ligase</keyword>
<dbReference type="GO" id="GO:0046872">
    <property type="term" value="F:metal ion binding"/>
    <property type="evidence" value="ECO:0007669"/>
    <property type="project" value="InterPro"/>
</dbReference>
<name>A0A2M7T4Y9_9ACTN</name>
<dbReference type="InterPro" id="IPR003806">
    <property type="entry name" value="ATP-grasp_PylC-type"/>
</dbReference>
<dbReference type="SMART" id="SM01209">
    <property type="entry name" value="GARS_A"/>
    <property type="match status" value="1"/>
</dbReference>
<accession>A0A2M7T4Y9</accession>
<dbReference type="Pfam" id="PF02655">
    <property type="entry name" value="ATP-grasp_3"/>
    <property type="match status" value="1"/>
</dbReference>
<dbReference type="GO" id="GO:0016874">
    <property type="term" value="F:ligase activity"/>
    <property type="evidence" value="ECO:0007669"/>
    <property type="project" value="UniProtKB-KW"/>
</dbReference>
<organism evidence="6 7">
    <name type="scientific">Candidatus Aquicultor secundus</name>
    <dbReference type="NCBI Taxonomy" id="1973895"/>
    <lineage>
        <taxon>Bacteria</taxon>
        <taxon>Bacillati</taxon>
        <taxon>Actinomycetota</taxon>
        <taxon>Candidatus Aquicultoria</taxon>
        <taxon>Candidatus Aquicultorales</taxon>
        <taxon>Candidatus Aquicultoraceae</taxon>
        <taxon>Candidatus Aquicultor</taxon>
    </lineage>
</organism>
<evidence type="ECO:0000256" key="1">
    <source>
        <dbReference type="ARBA" id="ARBA00022598"/>
    </source>
</evidence>
<dbReference type="InterPro" id="IPR011761">
    <property type="entry name" value="ATP-grasp"/>
</dbReference>
<comment type="caution">
    <text evidence="6">The sequence shown here is derived from an EMBL/GenBank/DDBJ whole genome shotgun (WGS) entry which is preliminary data.</text>
</comment>
<dbReference type="PANTHER" id="PTHR43055">
    <property type="entry name" value="FORMATE-DEPENDENT PHOSPHORIBOSYLGLYCINAMIDE FORMYLTRANSFERASE"/>
    <property type="match status" value="1"/>
</dbReference>
<gene>
    <name evidence="6" type="ORF">COY37_11285</name>
</gene>
<evidence type="ECO:0000256" key="4">
    <source>
        <dbReference type="PROSITE-ProRule" id="PRU00409"/>
    </source>
</evidence>
<dbReference type="AlphaFoldDB" id="A0A2M7T4Y9"/>
<keyword evidence="3 4" id="KW-0067">ATP-binding</keyword>
<evidence type="ECO:0000256" key="3">
    <source>
        <dbReference type="ARBA" id="ARBA00022840"/>
    </source>
</evidence>
<sequence>MKVLVIGNIGFDLMAPYLYNEGIETVLVVTTVEPLNAEYADTAYYFESDTEYLPLVELALEEHVDAVISIAGPDVANLRDGHVKETLEKEHGIPVLANPLEAVQIASDKEKTKEFLLKHGFPATLGRVVESRFEAFGVAKEFGYPLVLKLIDHSGGTGMAIVHDRFELIKAMVGAERILIEKYTSGPEFSIEVLNYNGKTLPLLPVFKGYTNHQCIHPMERVKLAPAPLPEVDIARLRSLARDVIGTLNVQPTGDVDIVWSEDGPRILEVNPRFGGVTALSMAASGIISYHALVDMLLGRWNKKEYRFDRHFAADMPVFSDIEIDRVKEILNMDGVFRVKIQKLKQTSGRIALKAKTMHELLGAAKQVATMCDCSTCFTELERLPEKLRAKKLKVVAV</sequence>
<evidence type="ECO:0000256" key="2">
    <source>
        <dbReference type="ARBA" id="ARBA00022741"/>
    </source>
</evidence>
<dbReference type="EMBL" id="PFNG01000260">
    <property type="protein sequence ID" value="PIZ34897.1"/>
    <property type="molecule type" value="Genomic_DNA"/>
</dbReference>
<dbReference type="GO" id="GO:0005524">
    <property type="term" value="F:ATP binding"/>
    <property type="evidence" value="ECO:0007669"/>
    <property type="project" value="UniProtKB-UniRule"/>
</dbReference>
<dbReference type="Proteomes" id="UP000230956">
    <property type="component" value="Unassembled WGS sequence"/>
</dbReference>
<dbReference type="GO" id="GO:0005829">
    <property type="term" value="C:cytosol"/>
    <property type="evidence" value="ECO:0007669"/>
    <property type="project" value="TreeGrafter"/>
</dbReference>
<reference evidence="7" key="1">
    <citation type="submission" date="2017-09" db="EMBL/GenBank/DDBJ databases">
        <title>Depth-based differentiation of microbial function through sediment-hosted aquifers and enrichment of novel symbionts in the deep terrestrial subsurface.</title>
        <authorList>
            <person name="Probst A.J."/>
            <person name="Ladd B."/>
            <person name="Jarett J.K."/>
            <person name="Geller-Mcgrath D.E."/>
            <person name="Sieber C.M.K."/>
            <person name="Emerson J.B."/>
            <person name="Anantharaman K."/>
            <person name="Thomas B.C."/>
            <person name="Malmstrom R."/>
            <person name="Stieglmeier M."/>
            <person name="Klingl A."/>
            <person name="Woyke T."/>
            <person name="Ryan C.M."/>
            <person name="Banfield J.F."/>
        </authorList>
    </citation>
    <scope>NUCLEOTIDE SEQUENCE [LARGE SCALE GENOMIC DNA]</scope>
</reference>
<dbReference type="RefSeq" id="WP_286679037.1">
    <property type="nucleotide sequence ID" value="NZ_MNXI01000122.1"/>
</dbReference>
<dbReference type="PANTHER" id="PTHR43055:SF1">
    <property type="entry name" value="FORMATE-DEPENDENT PHOSPHORIBOSYLGLYCINAMIDE FORMYLTRANSFERASE"/>
    <property type="match status" value="1"/>
</dbReference>
<protein>
    <recommendedName>
        <fullName evidence="5">ATP-grasp domain-containing protein</fullName>
    </recommendedName>
</protein>
<evidence type="ECO:0000313" key="6">
    <source>
        <dbReference type="EMBL" id="PIZ34897.1"/>
    </source>
</evidence>
<feature type="domain" description="ATP-grasp" evidence="5">
    <location>
        <begin position="113"/>
        <end position="298"/>
    </location>
</feature>
<dbReference type="PROSITE" id="PS50975">
    <property type="entry name" value="ATP_GRASP"/>
    <property type="match status" value="1"/>
</dbReference>